<gene>
    <name evidence="5" type="ORF">FB560_3116</name>
</gene>
<sequence length="328" mass="34388">MSENPEQRRRLAVALTGAQVLDAVQTPELWRRLHDTGVAYVVIGIDRLVDDAAWDGPGIDGSIAATYLADDTTGATLITAAAHRDHPYNLARRVASSDHLSGGRTGVLLGRRDVLAPDDRGEARAWSGARLTDGGPLAPATTRNAAEALRALWLSWPADTIVADRETGIYALSDRILQVSHTGVFASAGPLTVPTTAQGAPVLAWYAADAADLAAAEGVAELLIISDALAAAGEIADAWTLSTVDLDAGSLTELVLSETVREAAGDVVIRTTAPLARIVETLEQARRQDAFPAVTGTTLRERLGIDAPLALEISDDIVPAFAAARATR</sequence>
<keyword evidence="6" id="KW-1185">Reference proteome</keyword>
<reference evidence="5 6" key="1">
    <citation type="submission" date="2019-06" db="EMBL/GenBank/DDBJ databases">
        <title>Sequencing the genomes of 1000 actinobacteria strains.</title>
        <authorList>
            <person name="Klenk H.-P."/>
        </authorList>
    </citation>
    <scope>NUCLEOTIDE SEQUENCE [LARGE SCALE GENOMIC DNA]</scope>
    <source>
        <strain evidence="5 6">DSM 20169</strain>
    </source>
</reference>
<dbReference type="EMBL" id="VFOX01000002">
    <property type="protein sequence ID" value="TQL81643.1"/>
    <property type="molecule type" value="Genomic_DNA"/>
</dbReference>
<keyword evidence="4" id="KW-0503">Monooxygenase</keyword>
<evidence type="ECO:0000256" key="4">
    <source>
        <dbReference type="ARBA" id="ARBA00023033"/>
    </source>
</evidence>
<evidence type="ECO:0000256" key="1">
    <source>
        <dbReference type="ARBA" id="ARBA00022630"/>
    </source>
</evidence>
<name>A0A543BA73_9MICO</name>
<dbReference type="GO" id="GO:0004497">
    <property type="term" value="F:monooxygenase activity"/>
    <property type="evidence" value="ECO:0007669"/>
    <property type="project" value="UniProtKB-KW"/>
</dbReference>
<evidence type="ECO:0000256" key="3">
    <source>
        <dbReference type="ARBA" id="ARBA00023002"/>
    </source>
</evidence>
<dbReference type="GO" id="GO:0016705">
    <property type="term" value="F:oxidoreductase activity, acting on paired donors, with incorporation or reduction of molecular oxygen"/>
    <property type="evidence" value="ECO:0007669"/>
    <property type="project" value="InterPro"/>
</dbReference>
<protein>
    <recommendedName>
        <fullName evidence="7">Luciferase-like monooxygenase</fullName>
    </recommendedName>
</protein>
<keyword evidence="3" id="KW-0560">Oxidoreductase</keyword>
<keyword evidence="2" id="KW-0288">FMN</keyword>
<dbReference type="PANTHER" id="PTHR30011">
    <property type="entry name" value="ALKANESULFONATE MONOOXYGENASE-RELATED"/>
    <property type="match status" value="1"/>
</dbReference>
<dbReference type="Proteomes" id="UP000317209">
    <property type="component" value="Unassembled WGS sequence"/>
</dbReference>
<dbReference type="PANTHER" id="PTHR30011:SF16">
    <property type="entry name" value="C2H2 FINGER DOMAIN TRANSCRIPTION FACTOR (EUROFUNG)-RELATED"/>
    <property type="match status" value="1"/>
</dbReference>
<dbReference type="InterPro" id="IPR036661">
    <property type="entry name" value="Luciferase-like_sf"/>
</dbReference>
<dbReference type="SUPFAM" id="SSF51679">
    <property type="entry name" value="Bacterial luciferase-like"/>
    <property type="match status" value="1"/>
</dbReference>
<dbReference type="AlphaFoldDB" id="A0A543BA73"/>
<evidence type="ECO:0000313" key="6">
    <source>
        <dbReference type="Proteomes" id="UP000317209"/>
    </source>
</evidence>
<organism evidence="5 6">
    <name type="scientific">Microbacterium saperdae</name>
    <dbReference type="NCBI Taxonomy" id="69368"/>
    <lineage>
        <taxon>Bacteria</taxon>
        <taxon>Bacillati</taxon>
        <taxon>Actinomycetota</taxon>
        <taxon>Actinomycetes</taxon>
        <taxon>Micrococcales</taxon>
        <taxon>Microbacteriaceae</taxon>
        <taxon>Microbacterium</taxon>
    </lineage>
</organism>
<proteinExistence type="predicted"/>
<evidence type="ECO:0000256" key="2">
    <source>
        <dbReference type="ARBA" id="ARBA00022643"/>
    </source>
</evidence>
<evidence type="ECO:0000313" key="5">
    <source>
        <dbReference type="EMBL" id="TQL81643.1"/>
    </source>
</evidence>
<accession>A0A543BA73</accession>
<dbReference type="InterPro" id="IPR051260">
    <property type="entry name" value="Diverse_substr_monoxygenases"/>
</dbReference>
<comment type="caution">
    <text evidence="5">The sequence shown here is derived from an EMBL/GenBank/DDBJ whole genome shotgun (WGS) entry which is preliminary data.</text>
</comment>
<keyword evidence="1" id="KW-0285">Flavoprotein</keyword>
<evidence type="ECO:0008006" key="7">
    <source>
        <dbReference type="Google" id="ProtNLM"/>
    </source>
</evidence>
<dbReference type="Gene3D" id="3.20.20.30">
    <property type="entry name" value="Luciferase-like domain"/>
    <property type="match status" value="1"/>
</dbReference>